<evidence type="ECO:0000259" key="2">
    <source>
        <dbReference type="SMART" id="SM00922"/>
    </source>
</evidence>
<sequence length="376" mass="40739">MSRTEPTTLTRVAAVEIRLVRLALTRPRPQRSPGESDRFVRHILVRVRDDTGASGWGEIPRADRDLWDALVDEYAPALVGHRWQRPTEAAAAWQPLAPRPAVAAALDTACWDLWSRQRGIPLAHALGGVRTAVTAGVTLGPQPSLELLVQEVNRQVGAGYKRVRLHIRPGWDVEAVRAVREAYPSLVLQVDGGGRYTESPEHLDALRSLDDYGLLAIEQPFPAGDLAAHARLNRSLRTPVALDDSVDSLERLDEAIRMEAASALNLRIVRMGGITQARRAHDRAVDAGWQVWCGSDQESGLGRAAVVALATLPGTTLPCEMPPAGERFVPDLVSPTVRSHDGVVAVPLTQPGLGHEVDQRTVDTLTVRSASVGSLA</sequence>
<dbReference type="InterPro" id="IPR036849">
    <property type="entry name" value="Enolase-like_C_sf"/>
</dbReference>
<dbReference type="EMBL" id="CP000088">
    <property type="protein sequence ID" value="AAZ54998.1"/>
    <property type="molecule type" value="Genomic_DNA"/>
</dbReference>
<dbReference type="RefSeq" id="WP_011291407.1">
    <property type="nucleotide sequence ID" value="NC_007333.1"/>
</dbReference>
<dbReference type="UniPathway" id="UPA01057">
    <property type="reaction ID" value="UER00165"/>
</dbReference>
<keyword evidence="1" id="KW-0479">Metal-binding</keyword>
<dbReference type="STRING" id="269800.Tfu_0960"/>
<dbReference type="KEGG" id="tfu:Tfu_0960"/>
<organism evidence="3">
    <name type="scientific">Thermobifida fusca (strain YX)</name>
    <dbReference type="NCBI Taxonomy" id="269800"/>
    <lineage>
        <taxon>Bacteria</taxon>
        <taxon>Bacillati</taxon>
        <taxon>Actinomycetota</taxon>
        <taxon>Actinomycetes</taxon>
        <taxon>Streptosporangiales</taxon>
        <taxon>Nocardiopsidaceae</taxon>
        <taxon>Thermobifida</taxon>
    </lineage>
</organism>
<dbReference type="InterPro" id="IPR029017">
    <property type="entry name" value="Enolase-like_N"/>
</dbReference>
<name>Q47RB9_THEFY</name>
<keyword evidence="3" id="KW-0456">Lyase</keyword>
<dbReference type="Pfam" id="PF13378">
    <property type="entry name" value="MR_MLE_C"/>
    <property type="match status" value="1"/>
</dbReference>
<dbReference type="InterPro" id="IPR013342">
    <property type="entry name" value="Mandelate_racemase_C"/>
</dbReference>
<dbReference type="HOGENOM" id="CLU_030273_4_4_11"/>
<reference evidence="3" key="1">
    <citation type="submission" date="2005-07" db="EMBL/GenBank/DDBJ databases">
        <title>Complete sequence of Thermobifida fusca YX.</title>
        <authorList>
            <consortium name="US DOE Joint Genome Institute"/>
            <person name="Copeland A."/>
            <person name="Lucas S."/>
            <person name="Lapidus A."/>
            <person name="Barry K."/>
            <person name="Detter J.C."/>
            <person name="Glavina T."/>
            <person name="Hammon N."/>
            <person name="Israni S."/>
            <person name="Pitluck S."/>
            <person name="Di Bartolo G."/>
            <person name="Chain P."/>
            <person name="Schmutz J."/>
            <person name="Larimer F."/>
            <person name="Land M."/>
            <person name="Lykidis A."/>
            <person name="Richardson P."/>
        </authorList>
    </citation>
    <scope>NUCLEOTIDE SEQUENCE</scope>
    <source>
        <strain evidence="3">YX</strain>
    </source>
</reference>
<dbReference type="SFLD" id="SFLDS00001">
    <property type="entry name" value="Enolase"/>
    <property type="match status" value="1"/>
</dbReference>
<feature type="domain" description="Mandelate racemase/muconate lactonizing enzyme C-terminal" evidence="2">
    <location>
        <begin position="145"/>
        <end position="239"/>
    </location>
</feature>
<protein>
    <submittedName>
        <fullName evidence="3">O-succinylbenzoate synthase</fullName>
        <ecNumber evidence="3">4.2.1.-</ecNumber>
    </submittedName>
</protein>
<dbReference type="SMART" id="SM00922">
    <property type="entry name" value="MR_MLE"/>
    <property type="match status" value="1"/>
</dbReference>
<dbReference type="UniPathway" id="UPA00079"/>
<dbReference type="SUPFAM" id="SSF54826">
    <property type="entry name" value="Enolase N-terminal domain-like"/>
    <property type="match status" value="1"/>
</dbReference>
<evidence type="ECO:0000313" key="3">
    <source>
        <dbReference type="EMBL" id="AAZ54998.1"/>
    </source>
</evidence>
<proteinExistence type="predicted"/>
<dbReference type="PANTHER" id="PTHR48073">
    <property type="entry name" value="O-SUCCINYLBENZOATE SYNTHASE-RELATED"/>
    <property type="match status" value="1"/>
</dbReference>
<accession>Q47RB9</accession>
<dbReference type="AlphaFoldDB" id="Q47RB9"/>
<dbReference type="GO" id="GO:0046872">
    <property type="term" value="F:metal ion binding"/>
    <property type="evidence" value="ECO:0007669"/>
    <property type="project" value="UniProtKB-KW"/>
</dbReference>
<gene>
    <name evidence="3" type="ordered locus">Tfu_0960</name>
</gene>
<dbReference type="GO" id="GO:0016829">
    <property type="term" value="F:lyase activity"/>
    <property type="evidence" value="ECO:0007669"/>
    <property type="project" value="UniProtKB-KW"/>
</dbReference>
<dbReference type="InterPro" id="IPR013341">
    <property type="entry name" value="Mandelate_racemase_N_dom"/>
</dbReference>
<dbReference type="InterPro" id="IPR029065">
    <property type="entry name" value="Enolase_C-like"/>
</dbReference>
<dbReference type="Gene3D" id="3.20.20.120">
    <property type="entry name" value="Enolase-like C-terminal domain"/>
    <property type="match status" value="1"/>
</dbReference>
<dbReference type="OrthoDB" id="9774531at2"/>
<evidence type="ECO:0000256" key="1">
    <source>
        <dbReference type="ARBA" id="ARBA00022723"/>
    </source>
</evidence>
<dbReference type="Gene3D" id="3.30.390.10">
    <property type="entry name" value="Enolase-like, N-terminal domain"/>
    <property type="match status" value="1"/>
</dbReference>
<dbReference type="PANTHER" id="PTHR48073:SF5">
    <property type="entry name" value="O-SUCCINYLBENZOATE SYNTHASE"/>
    <property type="match status" value="1"/>
</dbReference>
<dbReference type="SUPFAM" id="SSF51604">
    <property type="entry name" value="Enolase C-terminal domain-like"/>
    <property type="match status" value="1"/>
</dbReference>
<dbReference type="GO" id="GO:0016854">
    <property type="term" value="F:racemase and epimerase activity"/>
    <property type="evidence" value="ECO:0007669"/>
    <property type="project" value="UniProtKB-ARBA"/>
</dbReference>
<dbReference type="Pfam" id="PF02746">
    <property type="entry name" value="MR_MLE_N"/>
    <property type="match status" value="1"/>
</dbReference>
<dbReference type="EC" id="4.2.1.-" evidence="3"/>
<dbReference type="GO" id="GO:0009234">
    <property type="term" value="P:menaquinone biosynthetic process"/>
    <property type="evidence" value="ECO:0007669"/>
    <property type="project" value="UniProtKB-UniPathway"/>
</dbReference>
<dbReference type="eggNOG" id="COG4948">
    <property type="taxonomic scope" value="Bacteria"/>
</dbReference>